<organism evidence="1 2">
    <name type="scientific">Gigaspora margarita</name>
    <dbReference type="NCBI Taxonomy" id="4874"/>
    <lineage>
        <taxon>Eukaryota</taxon>
        <taxon>Fungi</taxon>
        <taxon>Fungi incertae sedis</taxon>
        <taxon>Mucoromycota</taxon>
        <taxon>Glomeromycotina</taxon>
        <taxon>Glomeromycetes</taxon>
        <taxon>Diversisporales</taxon>
        <taxon>Gigasporaceae</taxon>
        <taxon>Gigaspora</taxon>
    </lineage>
</organism>
<evidence type="ECO:0000313" key="1">
    <source>
        <dbReference type="EMBL" id="CAG8679094.1"/>
    </source>
</evidence>
<reference evidence="1 2" key="1">
    <citation type="submission" date="2021-06" db="EMBL/GenBank/DDBJ databases">
        <authorList>
            <person name="Kallberg Y."/>
            <person name="Tangrot J."/>
            <person name="Rosling A."/>
        </authorList>
    </citation>
    <scope>NUCLEOTIDE SEQUENCE [LARGE SCALE GENOMIC DNA]</scope>
    <source>
        <strain evidence="1 2">120-4 pot B 10/14</strain>
    </source>
</reference>
<sequence>TQEDIEVTKENYITEISNKEMQIDKEVNQQQDNAYTGNEQVKEKRLYSQAKIEEVSRLSQIEIGMRISNSDTIEEKREKIEELKGYQKAIYRARKLENNMPTNKE</sequence>
<gene>
    <name evidence="1" type="ORF">GMARGA_LOCUS10854</name>
</gene>
<comment type="caution">
    <text evidence="1">The sequence shown here is derived from an EMBL/GenBank/DDBJ whole genome shotgun (WGS) entry which is preliminary data.</text>
</comment>
<dbReference type="EMBL" id="CAJVQB010006187">
    <property type="protein sequence ID" value="CAG8679094.1"/>
    <property type="molecule type" value="Genomic_DNA"/>
</dbReference>
<accession>A0ABN7UUL5</accession>
<name>A0ABN7UUL5_GIGMA</name>
<keyword evidence="2" id="KW-1185">Reference proteome</keyword>
<feature type="non-terminal residue" evidence="1">
    <location>
        <position position="1"/>
    </location>
</feature>
<evidence type="ECO:0000313" key="2">
    <source>
        <dbReference type="Proteomes" id="UP000789901"/>
    </source>
</evidence>
<protein>
    <submittedName>
        <fullName evidence="1">44535_t:CDS:1</fullName>
    </submittedName>
</protein>
<dbReference type="Proteomes" id="UP000789901">
    <property type="component" value="Unassembled WGS sequence"/>
</dbReference>
<proteinExistence type="predicted"/>